<keyword evidence="1" id="KW-0963">Cytoplasm</keyword>
<dbReference type="PANTHER" id="PTHR38040">
    <property type="entry name" value="UBIQUINONE BIOSYNTHESIS ACCESSORY FACTOR UBIK"/>
    <property type="match status" value="1"/>
</dbReference>
<gene>
    <name evidence="1" type="primary">ubiK</name>
    <name evidence="2" type="ORF">ELE36_00690</name>
</gene>
<comment type="similarity">
    <text evidence="1">Belongs to the UbiK family.</text>
</comment>
<dbReference type="GO" id="GO:0005829">
    <property type="term" value="C:cytosol"/>
    <property type="evidence" value="ECO:0007669"/>
    <property type="project" value="TreeGrafter"/>
</dbReference>
<accession>A0A411HEU7</accession>
<dbReference type="InterPro" id="IPR007475">
    <property type="entry name" value="UbiK"/>
</dbReference>
<keyword evidence="1" id="KW-0175">Coiled coil</keyword>
<dbReference type="GO" id="GO:0006744">
    <property type="term" value="P:ubiquinone biosynthetic process"/>
    <property type="evidence" value="ECO:0007669"/>
    <property type="project" value="UniProtKB-UniRule"/>
</dbReference>
<organism evidence="2 3">
    <name type="scientific">Pseudolysobacter antarcticus</name>
    <dbReference type="NCBI Taxonomy" id="2511995"/>
    <lineage>
        <taxon>Bacteria</taxon>
        <taxon>Pseudomonadati</taxon>
        <taxon>Pseudomonadota</taxon>
        <taxon>Gammaproteobacteria</taxon>
        <taxon>Lysobacterales</taxon>
        <taxon>Rhodanobacteraceae</taxon>
        <taxon>Pseudolysobacter</taxon>
    </lineage>
</organism>
<keyword evidence="3" id="KW-1185">Reference proteome</keyword>
<dbReference type="KEGG" id="xbc:ELE36_00690"/>
<dbReference type="RefSeq" id="WP_129831268.1">
    <property type="nucleotide sequence ID" value="NZ_CP035704.1"/>
</dbReference>
<keyword evidence="1" id="KW-0831">Ubiquinone biosynthesis</keyword>
<comment type="subcellular location">
    <subcellularLocation>
        <location evidence="1">Cytoplasm</location>
    </subcellularLocation>
</comment>
<proteinExistence type="inferred from homology"/>
<dbReference type="OrthoDB" id="5297354at2"/>
<evidence type="ECO:0000256" key="1">
    <source>
        <dbReference type="HAMAP-Rule" id="MF_02216"/>
    </source>
</evidence>
<name>A0A411HEU7_9GAMM</name>
<comment type="function">
    <text evidence="1">Required for efficient ubiquinone (coenzyme Q) biosynthesis. UbiK is probably an accessory factor of Ubi enzymes and facilitates ubiquinone biosynthesis by acting as an assembly factor, a targeting factor, or both.</text>
</comment>
<dbReference type="HAMAP" id="MF_02216">
    <property type="entry name" value="UbiK"/>
    <property type="match status" value="1"/>
</dbReference>
<sequence length="90" mass="10017">MINLQNIDELAQRLAALVPEGAREAKDELSAHFRETLRVGLRGLDLVTSEDFAVQRSVLLRTREKVEALELQVAALERQVNGSITATPKH</sequence>
<dbReference type="AlphaFoldDB" id="A0A411HEU7"/>
<dbReference type="PANTHER" id="PTHR38040:SF1">
    <property type="entry name" value="UBIQUINONE BIOSYNTHESIS ACCESSORY FACTOR UBIK"/>
    <property type="match status" value="1"/>
</dbReference>
<reference evidence="2 3" key="1">
    <citation type="submission" date="2019-01" db="EMBL/GenBank/DDBJ databases">
        <title>Pseudolysobacter antarctica gen. nov., sp. nov., isolated from Fildes Peninsula, Antarctica.</title>
        <authorList>
            <person name="Wei Z."/>
            <person name="Peng F."/>
        </authorList>
    </citation>
    <scope>NUCLEOTIDE SEQUENCE [LARGE SCALE GENOMIC DNA]</scope>
    <source>
        <strain evidence="2 3">AQ6-296</strain>
    </source>
</reference>
<dbReference type="EMBL" id="CP035704">
    <property type="protein sequence ID" value="QBB69015.1"/>
    <property type="molecule type" value="Genomic_DNA"/>
</dbReference>
<protein>
    <recommendedName>
        <fullName evidence="1">Ubiquinone biosynthesis accessory factor UbiK</fullName>
    </recommendedName>
</protein>
<dbReference type="Proteomes" id="UP000291562">
    <property type="component" value="Chromosome"/>
</dbReference>
<evidence type="ECO:0000313" key="3">
    <source>
        <dbReference type="Proteomes" id="UP000291562"/>
    </source>
</evidence>
<feature type="coiled-coil region" evidence="1">
    <location>
        <begin position="59"/>
        <end position="86"/>
    </location>
</feature>
<comment type="pathway">
    <text evidence="1">Cofactor biosynthesis; ubiquinone biosynthesis.</text>
</comment>
<dbReference type="UniPathway" id="UPA00232"/>
<evidence type="ECO:0000313" key="2">
    <source>
        <dbReference type="EMBL" id="QBB69015.1"/>
    </source>
</evidence>
<dbReference type="Pfam" id="PF04380">
    <property type="entry name" value="BMFP"/>
    <property type="match status" value="1"/>
</dbReference>